<evidence type="ECO:0000313" key="4">
    <source>
        <dbReference type="Proteomes" id="UP001189429"/>
    </source>
</evidence>
<feature type="compositionally biased region" description="Basic and acidic residues" evidence="1">
    <location>
        <begin position="256"/>
        <end position="267"/>
    </location>
</feature>
<keyword evidence="4" id="KW-1185">Reference proteome</keyword>
<feature type="compositionally biased region" description="Pro residues" evidence="1">
    <location>
        <begin position="110"/>
        <end position="122"/>
    </location>
</feature>
<dbReference type="Pfam" id="PF02141">
    <property type="entry name" value="DENN"/>
    <property type="match status" value="1"/>
</dbReference>
<reference evidence="3" key="1">
    <citation type="submission" date="2023-10" db="EMBL/GenBank/DDBJ databases">
        <authorList>
            <person name="Chen Y."/>
            <person name="Shah S."/>
            <person name="Dougan E. K."/>
            <person name="Thang M."/>
            <person name="Chan C."/>
        </authorList>
    </citation>
    <scope>NUCLEOTIDE SEQUENCE [LARGE SCALE GENOMIC DNA]</scope>
</reference>
<proteinExistence type="predicted"/>
<organism evidence="3 4">
    <name type="scientific">Prorocentrum cordatum</name>
    <dbReference type="NCBI Taxonomy" id="2364126"/>
    <lineage>
        <taxon>Eukaryota</taxon>
        <taxon>Sar</taxon>
        <taxon>Alveolata</taxon>
        <taxon>Dinophyceae</taxon>
        <taxon>Prorocentrales</taxon>
        <taxon>Prorocentraceae</taxon>
        <taxon>Prorocentrum</taxon>
    </lineage>
</organism>
<feature type="region of interest" description="Disordered" evidence="1">
    <location>
        <begin position="73"/>
        <end position="142"/>
    </location>
</feature>
<dbReference type="EMBL" id="CAUYUJ010020971">
    <property type="protein sequence ID" value="CAK0901718.1"/>
    <property type="molecule type" value="Genomic_DNA"/>
</dbReference>
<protein>
    <recommendedName>
        <fullName evidence="2">cDENN domain-containing protein</fullName>
    </recommendedName>
</protein>
<feature type="region of interest" description="Disordered" evidence="1">
    <location>
        <begin position="162"/>
        <end position="186"/>
    </location>
</feature>
<dbReference type="Gene3D" id="3.40.50.11500">
    <property type="match status" value="1"/>
</dbReference>
<gene>
    <name evidence="3" type="ORF">PCOR1329_LOCUS78578</name>
</gene>
<feature type="region of interest" description="Disordered" evidence="1">
    <location>
        <begin position="320"/>
        <end position="364"/>
    </location>
</feature>
<evidence type="ECO:0000313" key="3">
    <source>
        <dbReference type="EMBL" id="CAK0901718.1"/>
    </source>
</evidence>
<evidence type="ECO:0000256" key="1">
    <source>
        <dbReference type="SAM" id="MobiDB-lite"/>
    </source>
</evidence>
<dbReference type="Proteomes" id="UP001189429">
    <property type="component" value="Unassembled WGS sequence"/>
</dbReference>
<feature type="region of interest" description="Disordered" evidence="1">
    <location>
        <begin position="256"/>
        <end position="298"/>
    </location>
</feature>
<dbReference type="InterPro" id="IPR043153">
    <property type="entry name" value="DENN_C"/>
</dbReference>
<accession>A0ABN9XPA1</accession>
<dbReference type="InterPro" id="IPR001194">
    <property type="entry name" value="cDENN_dom"/>
</dbReference>
<name>A0ABN9XPA1_9DINO</name>
<comment type="caution">
    <text evidence="3">The sequence shown here is derived from an EMBL/GenBank/DDBJ whole genome shotgun (WGS) entry which is preliminary data.</text>
</comment>
<dbReference type="SMART" id="SM00799">
    <property type="entry name" value="DENN"/>
    <property type="match status" value="1"/>
</dbReference>
<dbReference type="PANTHER" id="PTHR13196">
    <property type="entry name" value="DENN DOMAIN-CONTAINING"/>
    <property type="match status" value="1"/>
</dbReference>
<feature type="compositionally biased region" description="Low complexity" evidence="1">
    <location>
        <begin position="329"/>
        <end position="345"/>
    </location>
</feature>
<dbReference type="PANTHER" id="PTHR13196:SF14">
    <property type="entry name" value="UDENN DOMAIN-CONTAINING PROTEIN"/>
    <property type="match status" value="1"/>
</dbReference>
<sequence>MALASAVSALPRRRALVAESASRRAKLASAERGRRKERLLAEQYQAELEAEVAGLRVLVRELLAAEPVPAGLVDLPALGGSPAEARKPAAGDRPPALLEAQPKEYRPREPQPSAPPPLPPPARQEEPSWGEQRSAARRLTAAAEERVAAPAVLEVCVSTPSARQGLGHARAASEPAGSRWRGRRAAAARWPSQHARTLAMAQDAGAGARALWEGLETSALARRTGPLAEACSPSGAAAADPPEVSPLLAARHVKGSERRLLEREEWKAPVCDETPNTDGAGSASEDRGPAHQLPIASRTYGCPAPSPLDAGAGDCACAAGGLSSRSEARSPAPEGAAGGSPLAAPSPSPRRARTPTGQLSRREAVARRASFSVDELIPSRASFTIDELTPLRSRSLRSASDDRSACRALLPPSPQAPALLPLVEAFFAVTADHPGARSSVVWPDTIAGSCLEETVVKRGFCPGPAAFARDFQGRPFVFSLLETTLDPSGNPDGVLYGCVCGEDPTAEADPGSVEPEPGAGSNHSMVSRMLKTLKPGRSQRQPQQQPQQRWRVLCIVSKLPIFKLLFGLLQHARDLLWAHPGRVSALLDRLNRAALGGRLAEEAGVLGLPWIMSRLPPGAPCRVSRSIQPRPEQVARWQASWGLQALCSRGRCAVGPGSLAQLLACLLLEQRVLLLGCAPETSALALALRALLWPFQWMHPFLSASPAGGLDIPLADSPFPVLAALSYTADLGYASLDQVPAGVVTYSMETDRVTPNWIRLPSGGHDELAGHDVLVRRLEQVRARSAQAAGDRAAWAAEATRSAVSGEVHGLAGMVERFAEHMVAKARRDSPGANLQELIDAALERGVFSRWLQSSGRTGAAGSFYDALADTQLGRLHLEEKIAEMFSTGSSCAA</sequence>
<feature type="domain" description="cDENN" evidence="2">
    <location>
        <begin position="548"/>
        <end position="751"/>
    </location>
</feature>
<evidence type="ECO:0000259" key="2">
    <source>
        <dbReference type="SMART" id="SM00799"/>
    </source>
</evidence>
<dbReference type="InterPro" id="IPR040032">
    <property type="entry name" value="DENND1A/B/C"/>
</dbReference>